<accession>A0A4D6YDC8</accession>
<evidence type="ECO:0000256" key="5">
    <source>
        <dbReference type="ARBA" id="ARBA00022806"/>
    </source>
</evidence>
<dbReference type="Gene3D" id="3.40.50.300">
    <property type="entry name" value="P-loop containing nucleotide triphosphate hydrolases"/>
    <property type="match status" value="3"/>
</dbReference>
<dbReference type="InterPro" id="IPR006344">
    <property type="entry name" value="RecD"/>
</dbReference>
<dbReference type="Gene3D" id="1.10.10.1020">
    <property type="entry name" value="RecBCD complex, subunit RecD, N-terminal domain"/>
    <property type="match status" value="1"/>
</dbReference>
<feature type="domain" description="AAA+ ATPase" evidence="12">
    <location>
        <begin position="163"/>
        <end position="318"/>
    </location>
</feature>
<dbReference type="OrthoDB" id="9803432at2"/>
<dbReference type="PANTHER" id="PTHR43788:SF6">
    <property type="entry name" value="DNA HELICASE B"/>
    <property type="match status" value="1"/>
</dbReference>
<comment type="miscellaneous">
    <text evidence="11">In the RecBCD complex, RecB has a slow 3'-5' helicase, an exonuclease activity and loads RecA onto ssDNA, RecD has a fast 5'-3' helicase activity, while RecC stimulates the ATPase and processivity of the RecB helicase and contributes to recognition of the Chi site.</text>
</comment>
<comment type="similarity">
    <text evidence="11">Belongs to the RecD family.</text>
</comment>
<evidence type="ECO:0000256" key="6">
    <source>
        <dbReference type="ARBA" id="ARBA00022839"/>
    </source>
</evidence>
<evidence type="ECO:0000313" key="13">
    <source>
        <dbReference type="EMBL" id="QCI23968.1"/>
    </source>
</evidence>
<dbReference type="GO" id="GO:0003677">
    <property type="term" value="F:DNA binding"/>
    <property type="evidence" value="ECO:0007669"/>
    <property type="project" value="UniProtKB-UniRule"/>
</dbReference>
<keyword evidence="2 11" id="KW-0547">Nucleotide-binding</keyword>
<dbReference type="AlphaFoldDB" id="A0A4D6YDC8"/>
<comment type="subunit">
    <text evidence="11">Heterotrimer of RecB, RecC and RecD. All subunits contribute to DNA-binding.</text>
</comment>
<reference evidence="13 14" key="1">
    <citation type="submission" date="2018-12" db="EMBL/GenBank/DDBJ databases">
        <authorList>
            <person name="Chong R.A."/>
        </authorList>
    </citation>
    <scope>NUCLEOTIDE SEQUENCE [LARGE SCALE GENOMIC DNA]</scope>
    <source>
        <strain evidence="13 14">Msa</strain>
    </source>
</reference>
<evidence type="ECO:0000313" key="14">
    <source>
        <dbReference type="Proteomes" id="UP000298745"/>
    </source>
</evidence>
<evidence type="ECO:0000256" key="4">
    <source>
        <dbReference type="ARBA" id="ARBA00022801"/>
    </source>
</evidence>
<keyword evidence="9 11" id="KW-0234">DNA repair</keyword>
<dbReference type="GO" id="GO:0017116">
    <property type="term" value="F:single-stranded DNA helicase activity"/>
    <property type="evidence" value="ECO:0007669"/>
    <property type="project" value="TreeGrafter"/>
</dbReference>
<dbReference type="SMART" id="SM00382">
    <property type="entry name" value="AAA"/>
    <property type="match status" value="1"/>
</dbReference>
<dbReference type="Pfam" id="PF13245">
    <property type="entry name" value="AAA_19"/>
    <property type="match status" value="1"/>
</dbReference>
<keyword evidence="6 11" id="KW-0269">Exonuclease</keyword>
<protein>
    <recommendedName>
        <fullName evidence="11">RecBCD enzyme subunit RecD</fullName>
        <ecNumber evidence="11">5.6.2.3</ecNumber>
    </recommendedName>
    <alternativeName>
        <fullName evidence="11">DNA 5'-3' helicase subunit RecD</fullName>
    </alternativeName>
    <alternativeName>
        <fullName evidence="11">Exonuclease V subunit RecD</fullName>
        <shortName evidence="11">ExoV subunit RecD</shortName>
    </alternativeName>
    <alternativeName>
        <fullName evidence="11">Helicase/nuclease RecBCD subunit RecD</fullName>
    </alternativeName>
</protein>
<evidence type="ECO:0000256" key="7">
    <source>
        <dbReference type="ARBA" id="ARBA00022840"/>
    </source>
</evidence>
<dbReference type="InterPro" id="IPR041851">
    <property type="entry name" value="RecD_N_sf"/>
</dbReference>
<dbReference type="Pfam" id="PF21185">
    <property type="entry name" value="RecD_N"/>
    <property type="match status" value="1"/>
</dbReference>
<evidence type="ECO:0000256" key="11">
    <source>
        <dbReference type="HAMAP-Rule" id="MF_01487"/>
    </source>
</evidence>
<dbReference type="HAMAP" id="MF_01487">
    <property type="entry name" value="RecD"/>
    <property type="match status" value="1"/>
</dbReference>
<comment type="catalytic activity">
    <reaction evidence="11">
        <text>ATP + H2O = ADP + phosphate + H(+)</text>
        <dbReference type="Rhea" id="RHEA:13065"/>
        <dbReference type="ChEBI" id="CHEBI:15377"/>
        <dbReference type="ChEBI" id="CHEBI:15378"/>
        <dbReference type="ChEBI" id="CHEBI:30616"/>
        <dbReference type="ChEBI" id="CHEBI:43474"/>
        <dbReference type="ChEBI" id="CHEBI:456216"/>
        <dbReference type="EC" id="5.6.2.3"/>
    </reaction>
</comment>
<evidence type="ECO:0000256" key="2">
    <source>
        <dbReference type="ARBA" id="ARBA00022741"/>
    </source>
</evidence>
<evidence type="ECO:0000256" key="1">
    <source>
        <dbReference type="ARBA" id="ARBA00022722"/>
    </source>
</evidence>
<dbReference type="SUPFAM" id="SSF52540">
    <property type="entry name" value="P-loop containing nucleoside triphosphate hydrolases"/>
    <property type="match status" value="1"/>
</dbReference>
<dbReference type="Pfam" id="PF13538">
    <property type="entry name" value="UvrD_C_2"/>
    <property type="match status" value="1"/>
</dbReference>
<comment type="function">
    <text evidence="11">A helicase/nuclease that prepares dsDNA breaks (DSB) for recombinational DNA repair. Binds to DSBs and unwinds DNA via a highly rapid and processive ATP-dependent bidirectional helicase activity. Unwinds dsDNA until it encounters a Chi (crossover hotspot instigator) sequence from the 3' direction. Cuts ssDNA a few nucleotides 3' to the Chi site. The properties and activities of the enzyme are changed at Chi. The Chi-altered holoenzyme produces a long 3'-ssDNA overhang and facilitates RecA-binding to the ssDNA for homologous DNA recombination and repair. Holoenzyme degrades any linearized DNA that is unable to undergo homologous recombination. In the holoenzyme this subunit has ssDNA-dependent ATPase and 5'-3' helicase activity. When added to pre-assembled RecBC greatly stimulates nuclease activity and augments holoenzyme processivity. Negatively regulates the RecA-loading ability of RecBCD.</text>
</comment>
<dbReference type="GO" id="GO:0009338">
    <property type="term" value="C:exodeoxyribonuclease V complex"/>
    <property type="evidence" value="ECO:0007669"/>
    <property type="project" value="InterPro"/>
</dbReference>
<dbReference type="GO" id="GO:0043139">
    <property type="term" value="F:5'-3' DNA helicase activity"/>
    <property type="evidence" value="ECO:0007669"/>
    <property type="project" value="UniProtKB-UniRule"/>
</dbReference>
<dbReference type="InterPro" id="IPR027417">
    <property type="entry name" value="P-loop_NTPase"/>
</dbReference>
<dbReference type="InterPro" id="IPR003593">
    <property type="entry name" value="AAA+_ATPase"/>
</dbReference>
<keyword evidence="8 11" id="KW-0238">DNA-binding</keyword>
<gene>
    <name evidence="11 13" type="primary">recD</name>
    <name evidence="13" type="ORF">D9V74_02150</name>
</gene>
<dbReference type="GO" id="GO:0008854">
    <property type="term" value="F:exodeoxyribonuclease V activity"/>
    <property type="evidence" value="ECO:0007669"/>
    <property type="project" value="InterPro"/>
</dbReference>
<keyword evidence="4 11" id="KW-0378">Hydrolase</keyword>
<dbReference type="NCBIfam" id="TIGR01447">
    <property type="entry name" value="recD"/>
    <property type="match status" value="1"/>
</dbReference>
<evidence type="ECO:0000256" key="10">
    <source>
        <dbReference type="ARBA" id="ARBA00023235"/>
    </source>
</evidence>
<dbReference type="EC" id="5.6.2.3" evidence="11"/>
<dbReference type="InterPro" id="IPR050534">
    <property type="entry name" value="Coronavir_polyprotein_1ab"/>
</dbReference>
<reference evidence="13 14" key="2">
    <citation type="submission" date="2019-05" db="EMBL/GenBank/DDBJ databases">
        <title>Genome evolution of the obligate endosymbiont Buchnera aphidicola.</title>
        <authorList>
            <person name="Moran N.A."/>
        </authorList>
    </citation>
    <scope>NUCLEOTIDE SEQUENCE [LARGE SCALE GENOMIC DNA]</scope>
    <source>
        <strain evidence="13 14">Msa</strain>
    </source>
</reference>
<dbReference type="RefSeq" id="WP_158362865.1">
    <property type="nucleotide sequence ID" value="NZ_CP034864.1"/>
</dbReference>
<keyword evidence="3 11" id="KW-0227">DNA damage</keyword>
<keyword evidence="7 11" id="KW-0067">ATP-binding</keyword>
<organism evidence="13 14">
    <name type="scientific">Buchnera aphidicola</name>
    <name type="common">Macrosiphoniella sanborni</name>
    <dbReference type="NCBI Taxonomy" id="1241865"/>
    <lineage>
        <taxon>Bacteria</taxon>
        <taxon>Pseudomonadati</taxon>
        <taxon>Pseudomonadota</taxon>
        <taxon>Gammaproteobacteria</taxon>
        <taxon>Enterobacterales</taxon>
        <taxon>Erwiniaceae</taxon>
        <taxon>Buchnera</taxon>
    </lineage>
</organism>
<dbReference type="PANTHER" id="PTHR43788">
    <property type="entry name" value="DNA2/NAM7 HELICASE FAMILY MEMBER"/>
    <property type="match status" value="1"/>
</dbReference>
<dbReference type="GO" id="GO:0000724">
    <property type="term" value="P:double-strand break repair via homologous recombination"/>
    <property type="evidence" value="ECO:0007669"/>
    <property type="project" value="UniProtKB-UniRule"/>
</dbReference>
<dbReference type="GO" id="GO:0005524">
    <property type="term" value="F:ATP binding"/>
    <property type="evidence" value="ECO:0007669"/>
    <property type="project" value="UniProtKB-UniRule"/>
</dbReference>
<dbReference type="Proteomes" id="UP000298745">
    <property type="component" value="Chromosome"/>
</dbReference>
<keyword evidence="10 11" id="KW-0413">Isomerase</keyword>
<keyword evidence="1 11" id="KW-0540">Nuclease</keyword>
<proteinExistence type="inferred from homology"/>
<evidence type="ECO:0000256" key="8">
    <source>
        <dbReference type="ARBA" id="ARBA00023125"/>
    </source>
</evidence>
<dbReference type="InterPro" id="IPR027785">
    <property type="entry name" value="UvrD-like_helicase_C"/>
</dbReference>
<evidence type="ECO:0000259" key="12">
    <source>
        <dbReference type="SMART" id="SM00382"/>
    </source>
</evidence>
<dbReference type="InterPro" id="IPR049550">
    <property type="entry name" value="RecD_N"/>
</dbReference>
<dbReference type="GO" id="GO:0016887">
    <property type="term" value="F:ATP hydrolysis activity"/>
    <property type="evidence" value="ECO:0007669"/>
    <property type="project" value="RHEA"/>
</dbReference>
<feature type="binding site" evidence="11">
    <location>
        <begin position="171"/>
        <end position="178"/>
    </location>
    <ligand>
        <name>ATP</name>
        <dbReference type="ChEBI" id="CHEBI:30616"/>
    </ligand>
</feature>
<evidence type="ECO:0000256" key="3">
    <source>
        <dbReference type="ARBA" id="ARBA00022763"/>
    </source>
</evidence>
<sequence>MLILLKDAVNKNIIRPIDLYFAEFIEKKNNIIILVAACISYESNQGHISLPIKYFQKNLFFSSSNKKFIKNILIILKKKINWEDELLKHPSISYGLIPTPLVLYKKKIYLYKMWKAENNIFNYLLKNNITNKINRKKLSIILNNLFPSKRIDFQKIAVANTLINNITFIFGGPGTGKTTTILKIIIALIKNSKKILKIQLSAPTGNATTHLSEIINNNIFDIYLSQKEKKSLLFSPKTIHKLLAIHEISQKSFFNQNNQLDLDVLIIDEISMVDIFLMEKILCAVSKNTKLIFIGDYNQLRPIESGSILRHIILNICNNSNRKNIINIEKITGYKLCRNITKKIEMLISCNICILKKNYRFKKKSGIHLLSNAIINKNMHIIQKVFNNTIDNVRFYNINSIQEYQNMIEKISFQYIYFWKKIHKKNKIKEIIQAFQNHQTLCILNHGIFGINILNKKIEENMHNKKIIKYLYINEEPWYIGKPILITKNNQYLNIFNGNIGITNINKYGILQVSFLKENDTIHSIPVKILKNYKTAWAITIHKSQGSEFINTTLIVPNIYSSFLNQDIIYTGVTRTKKNLNIFGNKDVFIKSILNKINEI</sequence>
<dbReference type="CDD" id="cd18809">
    <property type="entry name" value="SF1_C_RecD"/>
    <property type="match status" value="1"/>
</dbReference>
<keyword evidence="5 11" id="KW-0347">Helicase</keyword>
<name>A0A4D6YDC8_9GAMM</name>
<dbReference type="EMBL" id="CP034864">
    <property type="protein sequence ID" value="QCI23968.1"/>
    <property type="molecule type" value="Genomic_DNA"/>
</dbReference>
<evidence type="ECO:0000256" key="9">
    <source>
        <dbReference type="ARBA" id="ARBA00023204"/>
    </source>
</evidence>